<proteinExistence type="predicted"/>
<dbReference type="GO" id="GO:0120147">
    <property type="term" value="F:formylglycine-generating oxidase activity"/>
    <property type="evidence" value="ECO:0007669"/>
    <property type="project" value="TreeGrafter"/>
</dbReference>
<sequence length="321" mass="36169">MENNRIYKYSLALVLVLVLSGCDKPEPAGQNNAELAQYLQRITGDLVFIPGGTFWMGDFCSRTHGEGARCSSEKDTKPLHEVTLSSYSIGRFKVTHEDYAFYLKMAGLPAQQFDKEWRNKTLADMTHLKNSPAVVSWREADSYCRWLKKETGLPFSLPTEAQWEYAARDRGQYILVATDDGDWREDEKSGRGENYATSEDRQATEEATGVDSSFVRYAVDRYPPTPGGLYGMSENGYEWVSDWYDPDYYAKSPRQDPQGPETPVIKNKKTGQYLKARRGGDNPSPGFDVGLTFFRGYAIKDKPYPDGTTVRCAVNAAEAVK</sequence>
<dbReference type="InterPro" id="IPR016187">
    <property type="entry name" value="CTDL_fold"/>
</dbReference>
<feature type="region of interest" description="Disordered" evidence="1">
    <location>
        <begin position="183"/>
        <end position="209"/>
    </location>
</feature>
<accession>A0A4P6WN57</accession>
<dbReference type="InterPro" id="IPR005532">
    <property type="entry name" value="SUMF_dom"/>
</dbReference>
<dbReference type="PANTHER" id="PTHR23150">
    <property type="entry name" value="SULFATASE MODIFYING FACTOR 1, 2"/>
    <property type="match status" value="1"/>
</dbReference>
<evidence type="ECO:0000313" key="3">
    <source>
        <dbReference type="EMBL" id="QBM24989.1"/>
    </source>
</evidence>
<dbReference type="KEGG" id="cars:E1B03_22165"/>
<dbReference type="EMBL" id="CP037864">
    <property type="protein sequence ID" value="QBM24989.1"/>
    <property type="molecule type" value="Genomic_DNA"/>
</dbReference>
<dbReference type="InterPro" id="IPR042095">
    <property type="entry name" value="SUMF_sf"/>
</dbReference>
<dbReference type="SUPFAM" id="SSF56436">
    <property type="entry name" value="C-type lectin-like"/>
    <property type="match status" value="1"/>
</dbReference>
<dbReference type="InterPro" id="IPR051043">
    <property type="entry name" value="Sulfatase_Mod_Factor_Kinase"/>
</dbReference>
<gene>
    <name evidence="3" type="ORF">E1B03_22165</name>
</gene>
<name>A0A4P6WN57_9ENTR</name>
<dbReference type="AlphaFoldDB" id="A0A4P6WN57"/>
<keyword evidence="4" id="KW-1185">Reference proteome</keyword>
<evidence type="ECO:0000313" key="4">
    <source>
        <dbReference type="Proteomes" id="UP000293850"/>
    </source>
</evidence>
<evidence type="ECO:0000256" key="1">
    <source>
        <dbReference type="SAM" id="MobiDB-lite"/>
    </source>
</evidence>
<dbReference type="RefSeq" id="WP_133086935.1">
    <property type="nucleotide sequence ID" value="NZ_CP037864.1"/>
</dbReference>
<protein>
    <recommendedName>
        <fullName evidence="2">Sulfatase-modifying factor enzyme-like domain-containing protein</fullName>
    </recommendedName>
</protein>
<reference evidence="3 4" key="1">
    <citation type="submission" date="2019-03" db="EMBL/GenBank/DDBJ databases">
        <title>Complete genome sequence of an arsenate-respiring bacteria, Citrobacter sp. LY-1.</title>
        <authorList>
            <person name="Wang H."/>
            <person name="Liu Y."/>
            <person name="Li Q."/>
            <person name="Huang J."/>
        </authorList>
    </citation>
    <scope>NUCLEOTIDE SEQUENCE [LARGE SCALE GENOMIC DNA]</scope>
    <source>
        <strain evidence="3 4">LY-1</strain>
    </source>
</reference>
<feature type="domain" description="Sulfatase-modifying factor enzyme-like" evidence="2">
    <location>
        <begin position="45"/>
        <end position="275"/>
    </location>
</feature>
<dbReference type="Gene3D" id="3.90.1580.10">
    <property type="entry name" value="paralog of FGE (formylglycine-generating enzyme)"/>
    <property type="match status" value="1"/>
</dbReference>
<dbReference type="Proteomes" id="UP000293850">
    <property type="component" value="Chromosome"/>
</dbReference>
<dbReference type="PANTHER" id="PTHR23150:SF19">
    <property type="entry name" value="FORMYLGLYCINE-GENERATING ENZYME"/>
    <property type="match status" value="1"/>
</dbReference>
<dbReference type="Pfam" id="PF03781">
    <property type="entry name" value="FGE-sulfatase"/>
    <property type="match status" value="1"/>
</dbReference>
<evidence type="ECO:0000259" key="2">
    <source>
        <dbReference type="Pfam" id="PF03781"/>
    </source>
</evidence>
<dbReference type="PROSITE" id="PS51257">
    <property type="entry name" value="PROKAR_LIPOPROTEIN"/>
    <property type="match status" value="1"/>
</dbReference>
<organism evidence="3 4">
    <name type="scientific">Citrobacter arsenatis</name>
    <dbReference type="NCBI Taxonomy" id="2546350"/>
    <lineage>
        <taxon>Bacteria</taxon>
        <taxon>Pseudomonadati</taxon>
        <taxon>Pseudomonadota</taxon>
        <taxon>Gammaproteobacteria</taxon>
        <taxon>Enterobacterales</taxon>
        <taxon>Enterobacteriaceae</taxon>
        <taxon>Citrobacter</taxon>
    </lineage>
</organism>